<dbReference type="Proteomes" id="UP000193240">
    <property type="component" value="Unassembled WGS sequence"/>
</dbReference>
<dbReference type="GO" id="GO:0020037">
    <property type="term" value="F:heme binding"/>
    <property type="evidence" value="ECO:0007669"/>
    <property type="project" value="InterPro"/>
</dbReference>
<evidence type="ECO:0000313" key="8">
    <source>
        <dbReference type="Proteomes" id="UP000193240"/>
    </source>
</evidence>
<dbReference type="OMA" id="WSPFWTL"/>
<evidence type="ECO:0000256" key="1">
    <source>
        <dbReference type="ARBA" id="ARBA00001971"/>
    </source>
</evidence>
<sequence length="548" mass="61124">MFANVLSCIKTSLRSSDFNKTPLSIPIYFFDFRELVQYKSSNMITNLIQAHVGELFPSITTATVFGLLMCLGLLTITSKSEGPLPGIPRLKGYPILGAIPIYFRDGMALMLETLTTLGNDGIAYAQIGNKTLVSVHDPVMAKEVLAFTDKIASRLGDPRVFSWSPFWTLIRLLDNNLFDDVGHEAMRQRGVFIREFNNPKSNIGKFDGVVRVATEHVKGISGGSDKATIADIRHAADNFAATLWGDTLYGRADALTDGRVMKVADEILKRAGSPWPSALYSLLLTLGLVQPGKPTPSEAKVRGEIEAIYEQNVQHLEEYERKNPDAPLKTIRNLSVADGGPRSGPLTRFATQFARLNVFGGHHSIGSNITWTLIELQKRPDVLARLMTEIESIESIDFTTVTTKMPYLDAVIMEINRLYPSVPATLRVIERETRLRTIQKPVVLKPGMLVYLSYLHMHTSPKYWGADANEFDPDRFLNGSDRGKPFMAFGSGTRDCVGYKFALLAVKVYLITFLRTYRFKVDENNCKPKLNTLLETSGPVRIEVSHRL</sequence>
<evidence type="ECO:0000256" key="4">
    <source>
        <dbReference type="ARBA" id="ARBA00023004"/>
    </source>
</evidence>
<comment type="similarity">
    <text evidence="2 6">Belongs to the cytochrome P450 family.</text>
</comment>
<dbReference type="PANTHER" id="PTHR24305">
    <property type="entry name" value="CYTOCHROME P450"/>
    <property type="match status" value="1"/>
</dbReference>
<evidence type="ECO:0008006" key="9">
    <source>
        <dbReference type="Google" id="ProtNLM"/>
    </source>
</evidence>
<evidence type="ECO:0000256" key="2">
    <source>
        <dbReference type="ARBA" id="ARBA00010617"/>
    </source>
</evidence>
<dbReference type="PRINTS" id="PR00385">
    <property type="entry name" value="P450"/>
</dbReference>
<feature type="binding site" description="axial binding residue" evidence="5">
    <location>
        <position position="496"/>
    </location>
    <ligand>
        <name>heme</name>
        <dbReference type="ChEBI" id="CHEBI:30413"/>
    </ligand>
    <ligandPart>
        <name>Fe</name>
        <dbReference type="ChEBI" id="CHEBI:18248"/>
    </ligandPart>
</feature>
<protein>
    <recommendedName>
        <fullName evidence="9">Cytochrome P450</fullName>
    </recommendedName>
</protein>
<evidence type="ECO:0000256" key="6">
    <source>
        <dbReference type="RuleBase" id="RU000461"/>
    </source>
</evidence>
<keyword evidence="5 6" id="KW-0349">Heme</keyword>
<evidence type="ECO:0000256" key="3">
    <source>
        <dbReference type="ARBA" id="ARBA00022723"/>
    </source>
</evidence>
<name>A0A1Y2LTZ0_EPING</name>
<dbReference type="InParanoid" id="A0A1Y2LTZ0"/>
<evidence type="ECO:0000313" key="7">
    <source>
        <dbReference type="EMBL" id="OSS47394.1"/>
    </source>
</evidence>
<keyword evidence="8" id="KW-1185">Reference proteome</keyword>
<dbReference type="AlphaFoldDB" id="A0A1Y2LTZ0"/>
<dbReference type="STRING" id="105696.A0A1Y2LTZ0"/>
<reference evidence="7 8" key="1">
    <citation type="journal article" date="2017" name="Genome Announc.">
        <title>Genome sequence of the saprophytic ascomycete Epicoccum nigrum ICMP 19927 strain isolated from New Zealand.</title>
        <authorList>
            <person name="Fokin M."/>
            <person name="Fleetwood D."/>
            <person name="Weir B.S."/>
            <person name="Villas-Boas S.G."/>
        </authorList>
    </citation>
    <scope>NUCLEOTIDE SEQUENCE [LARGE SCALE GENOMIC DNA]</scope>
    <source>
        <strain evidence="7 8">ICMP 19927</strain>
    </source>
</reference>
<dbReference type="GO" id="GO:0016705">
    <property type="term" value="F:oxidoreductase activity, acting on paired donors, with incorporation or reduction of molecular oxygen"/>
    <property type="evidence" value="ECO:0007669"/>
    <property type="project" value="InterPro"/>
</dbReference>
<proteinExistence type="inferred from homology"/>
<dbReference type="Pfam" id="PF00067">
    <property type="entry name" value="p450"/>
    <property type="match status" value="1"/>
</dbReference>
<accession>A0A1Y2LTZ0</accession>
<organism evidence="7 8">
    <name type="scientific">Epicoccum nigrum</name>
    <name type="common">Soil fungus</name>
    <name type="synonym">Epicoccum purpurascens</name>
    <dbReference type="NCBI Taxonomy" id="105696"/>
    <lineage>
        <taxon>Eukaryota</taxon>
        <taxon>Fungi</taxon>
        <taxon>Dikarya</taxon>
        <taxon>Ascomycota</taxon>
        <taxon>Pezizomycotina</taxon>
        <taxon>Dothideomycetes</taxon>
        <taxon>Pleosporomycetidae</taxon>
        <taxon>Pleosporales</taxon>
        <taxon>Pleosporineae</taxon>
        <taxon>Didymellaceae</taxon>
        <taxon>Epicoccum</taxon>
    </lineage>
</organism>
<dbReference type="SUPFAM" id="SSF48264">
    <property type="entry name" value="Cytochrome P450"/>
    <property type="match status" value="1"/>
</dbReference>
<comment type="cofactor">
    <cofactor evidence="1 5">
        <name>heme</name>
        <dbReference type="ChEBI" id="CHEBI:30413"/>
    </cofactor>
</comment>
<dbReference type="EMBL" id="KZ107848">
    <property type="protein sequence ID" value="OSS47394.1"/>
    <property type="molecule type" value="Genomic_DNA"/>
</dbReference>
<dbReference type="PROSITE" id="PS00086">
    <property type="entry name" value="CYTOCHROME_P450"/>
    <property type="match status" value="1"/>
</dbReference>
<dbReference type="CDD" id="cd00302">
    <property type="entry name" value="cytochrome_P450"/>
    <property type="match status" value="1"/>
</dbReference>
<dbReference type="InterPro" id="IPR001128">
    <property type="entry name" value="Cyt_P450"/>
</dbReference>
<dbReference type="InterPro" id="IPR050121">
    <property type="entry name" value="Cytochrome_P450_monoxygenase"/>
</dbReference>
<dbReference type="PRINTS" id="PR00463">
    <property type="entry name" value="EP450I"/>
</dbReference>
<dbReference type="GO" id="GO:0004497">
    <property type="term" value="F:monooxygenase activity"/>
    <property type="evidence" value="ECO:0007669"/>
    <property type="project" value="UniProtKB-KW"/>
</dbReference>
<keyword evidence="3 5" id="KW-0479">Metal-binding</keyword>
<evidence type="ECO:0000256" key="5">
    <source>
        <dbReference type="PIRSR" id="PIRSR602401-1"/>
    </source>
</evidence>
<keyword evidence="6" id="KW-0503">Monooxygenase</keyword>
<dbReference type="InterPro" id="IPR017972">
    <property type="entry name" value="Cyt_P450_CS"/>
</dbReference>
<keyword evidence="6" id="KW-0560">Oxidoreductase</keyword>
<dbReference type="InterPro" id="IPR036396">
    <property type="entry name" value="Cyt_P450_sf"/>
</dbReference>
<gene>
    <name evidence="7" type="ORF">B5807_07224</name>
</gene>
<keyword evidence="4 5" id="KW-0408">Iron</keyword>
<dbReference type="GO" id="GO:0005506">
    <property type="term" value="F:iron ion binding"/>
    <property type="evidence" value="ECO:0007669"/>
    <property type="project" value="InterPro"/>
</dbReference>
<dbReference type="Gene3D" id="1.10.630.10">
    <property type="entry name" value="Cytochrome P450"/>
    <property type="match status" value="1"/>
</dbReference>
<dbReference type="PANTHER" id="PTHR24305:SF166">
    <property type="entry name" value="CYTOCHROME P450 12A4, MITOCHONDRIAL-RELATED"/>
    <property type="match status" value="1"/>
</dbReference>
<dbReference type="InterPro" id="IPR002401">
    <property type="entry name" value="Cyt_P450_E_grp-I"/>
</dbReference>